<evidence type="ECO:0000313" key="2">
    <source>
        <dbReference type="Proteomes" id="UP000610459"/>
    </source>
</evidence>
<protein>
    <submittedName>
        <fullName evidence="1">PD-(D/E)XK nuclease-like domain-containing protein</fullName>
    </submittedName>
</protein>
<name>A0ACC5PUX4_ENTAG</name>
<comment type="caution">
    <text evidence="1">The sequence shown here is derived from an EMBL/GenBank/DDBJ whole genome shotgun (WGS) entry which is preliminary data.</text>
</comment>
<dbReference type="EMBL" id="JACYNR010000031">
    <property type="protein sequence ID" value="MBD8129056.1"/>
    <property type="molecule type" value="Genomic_DNA"/>
</dbReference>
<keyword evidence="2" id="KW-1185">Reference proteome</keyword>
<sequence length="956" mass="105459">MQTFSIYLHPEDPSSGLPEYATCLEERAAWIAKSKALSMLEALTPDTVHQYAEPLAGEDRPGLPRPPMNVLSTDFLKKYLWDEENNVFTERPQADSKPVNFDALSSEQKMAVLVRHGTPDVDSMQLKDALHLLNDERDTAEGGITESLYRTPGVAAMYPETVLELISELGNHFDGADNWQMMKAFNEKWLKDRQAARKDSDDKATTLRTASGAKAGGGKPTDRGTGHQHDFDSLRREIALGLHARAADFNIYDLRSAQINRAREIIRLKEKPFPAWEKLLLATPGILDYSRAMIIYTVKTAPDNIHLTPGALQAYINKTLTETDHANPDPEIVAIACGRQQAQKGEQHNETQQNPTGEEHVLADAAQPAGTVESHTDKPDGAASGMASVPPVTERAGPFYARNEAGEVKRANKEKGLHDLLSQGYTEISKDEYQNLKNAPAVEPNLRENAESSTESLRENADPSTSTTHEEQLAASINGVQIVETAPGKFSIKAFLAPDASPEGEKAEAVTPEPAETSAPAPAFPAVFDYGRYEGIPNNVYHSANGISSSMVKDARISLMYYHGRHITGTIPRDTSDALTLGALVHTLALEPGNFDKEFSAPFSLPADSISTTAEMKAIIEQHNATLAPAISTDEIKAMLEAHNQQLPKPFTMGSSAEETGFLYSSLPEAFRRIPEGEKHTGTAMKACIREYNASLLAPLKTAGSRDSLLSELEKIAPEKAAEERAKPQPFGTSGSKDELAAIVRQIAPDTVFADELRAQWEKENSGKTLITAEQYSLATAIQSALLSHPVASGWLQHPQRRTEVSYFGIDDDTGLDVRVRPDLEIDDGRERLAFDVKTVSLPRVKQDNLRYRLHREIMERDYHLSAAMYCDVAMFDRFFWIFVNKEPGYHWVAVVEASEDELALGRAEYRHQLAAIRRAMDTGIWPAPVTESIYDTLTSHEYDRLKAMMENGAAS</sequence>
<evidence type="ECO:0000313" key="1">
    <source>
        <dbReference type="EMBL" id="MBD8129056.1"/>
    </source>
</evidence>
<proteinExistence type="predicted"/>
<dbReference type="Proteomes" id="UP000610459">
    <property type="component" value="Unassembled WGS sequence"/>
</dbReference>
<reference evidence="1 2" key="1">
    <citation type="journal article" date="2020" name="FEMS Microbiol. Ecol.">
        <title>Temporal dynamics of bacterial communities during seed development and maturation.</title>
        <authorList>
            <person name="Chesneau G."/>
            <person name="Torres-Cortes G."/>
            <person name="Briand M."/>
            <person name="Darrasse A."/>
            <person name="Preveaux A."/>
            <person name="Marais C."/>
            <person name="Jacques M.A."/>
            <person name="Shade A."/>
            <person name="Barret M."/>
        </authorList>
    </citation>
    <scope>NUCLEOTIDE SEQUENCE [LARGE SCALE GENOMIC DNA]</scope>
    <source>
        <strain evidence="1 2">CFBP13709</strain>
    </source>
</reference>
<organism evidence="1 2">
    <name type="scientific">Enterobacter agglomerans</name>
    <name type="common">Erwinia herbicola</name>
    <name type="synonym">Pantoea agglomerans</name>
    <dbReference type="NCBI Taxonomy" id="549"/>
    <lineage>
        <taxon>Bacteria</taxon>
        <taxon>Pseudomonadati</taxon>
        <taxon>Pseudomonadota</taxon>
        <taxon>Gammaproteobacteria</taxon>
        <taxon>Enterobacterales</taxon>
        <taxon>Erwiniaceae</taxon>
        <taxon>Pantoea</taxon>
        <taxon>Pantoea agglomerans group</taxon>
    </lineage>
</organism>
<gene>
    <name evidence="1" type="ORF">IFT41_23445</name>
</gene>
<accession>A0ACC5PUX4</accession>